<sequence length="130" mass="14438">MSIGGAEFTSIGQGEIRAKLLEQQRWVSDRLQEMQQSDPVLAESEPEPEIGTEAWKDTTHAEMEVKKQGLLRLQKDAQEVINLLEKGLYGKCKTCGKHVEEVRLKFPVTATKCASCAASSSTNIQYQRAA</sequence>
<name>A0A0G1CZZ7_9BACT</name>
<evidence type="ECO:0000256" key="5">
    <source>
        <dbReference type="SAM" id="MobiDB-lite"/>
    </source>
</evidence>
<dbReference type="InterPro" id="IPR000962">
    <property type="entry name" value="Znf_DskA_TraR"/>
</dbReference>
<reference evidence="7 8" key="1">
    <citation type="journal article" date="2015" name="Nature">
        <title>rRNA introns, odd ribosomes, and small enigmatic genomes across a large radiation of phyla.</title>
        <authorList>
            <person name="Brown C.T."/>
            <person name="Hug L.A."/>
            <person name="Thomas B.C."/>
            <person name="Sharon I."/>
            <person name="Castelle C.J."/>
            <person name="Singh A."/>
            <person name="Wilkins M.J."/>
            <person name="Williams K.H."/>
            <person name="Banfield J.F."/>
        </authorList>
    </citation>
    <scope>NUCLEOTIDE SEQUENCE [LARGE SCALE GENOMIC DNA]</scope>
</reference>
<proteinExistence type="predicted"/>
<evidence type="ECO:0000256" key="1">
    <source>
        <dbReference type="ARBA" id="ARBA00022723"/>
    </source>
</evidence>
<dbReference type="Gene3D" id="1.20.120.910">
    <property type="entry name" value="DksA, coiled-coil domain"/>
    <property type="match status" value="1"/>
</dbReference>
<feature type="region of interest" description="Disordered" evidence="5">
    <location>
        <begin position="32"/>
        <end position="57"/>
    </location>
</feature>
<accession>A0A0G1CZZ7</accession>
<evidence type="ECO:0000256" key="4">
    <source>
        <dbReference type="PROSITE-ProRule" id="PRU00510"/>
    </source>
</evidence>
<evidence type="ECO:0000313" key="8">
    <source>
        <dbReference type="Proteomes" id="UP000034135"/>
    </source>
</evidence>
<dbReference type="AlphaFoldDB" id="A0A0G1CZZ7"/>
<comment type="caution">
    <text evidence="7">The sequence shown here is derived from an EMBL/GenBank/DDBJ whole genome shotgun (WGS) entry which is preliminary data.</text>
</comment>
<feature type="domain" description="Zinc finger DksA/TraR C4-type" evidence="6">
    <location>
        <begin position="87"/>
        <end position="119"/>
    </location>
</feature>
<keyword evidence="3" id="KW-0862">Zinc</keyword>
<dbReference type="EMBL" id="LCEB01000034">
    <property type="protein sequence ID" value="KKS64171.1"/>
    <property type="molecule type" value="Genomic_DNA"/>
</dbReference>
<keyword evidence="1" id="KW-0479">Metal-binding</keyword>
<protein>
    <submittedName>
        <fullName evidence="7">DnaK suppressor protein</fullName>
    </submittedName>
</protein>
<dbReference type="GO" id="GO:0008270">
    <property type="term" value="F:zinc ion binding"/>
    <property type="evidence" value="ECO:0007669"/>
    <property type="project" value="UniProtKB-KW"/>
</dbReference>
<evidence type="ECO:0000256" key="3">
    <source>
        <dbReference type="ARBA" id="ARBA00022833"/>
    </source>
</evidence>
<keyword evidence="2" id="KW-0863">Zinc-finger</keyword>
<gene>
    <name evidence="7" type="ORF">UV33_C0034G0006</name>
</gene>
<evidence type="ECO:0000313" key="7">
    <source>
        <dbReference type="EMBL" id="KKS64171.1"/>
    </source>
</evidence>
<dbReference type="Pfam" id="PF01258">
    <property type="entry name" value="zf-dskA_traR"/>
    <property type="match status" value="1"/>
</dbReference>
<dbReference type="Proteomes" id="UP000034135">
    <property type="component" value="Unassembled WGS sequence"/>
</dbReference>
<organism evidence="7 8">
    <name type="scientific">Candidatus Daviesbacteria bacterium GW2011_GWA1_42_6</name>
    <dbReference type="NCBI Taxonomy" id="1618420"/>
    <lineage>
        <taxon>Bacteria</taxon>
        <taxon>Candidatus Daviesiibacteriota</taxon>
    </lineage>
</organism>
<evidence type="ECO:0000256" key="2">
    <source>
        <dbReference type="ARBA" id="ARBA00022771"/>
    </source>
</evidence>
<feature type="zinc finger region" description="dksA C4-type" evidence="4">
    <location>
        <begin position="92"/>
        <end position="116"/>
    </location>
</feature>
<evidence type="ECO:0000259" key="6">
    <source>
        <dbReference type="Pfam" id="PF01258"/>
    </source>
</evidence>
<dbReference type="PROSITE" id="PS51128">
    <property type="entry name" value="ZF_DKSA_2"/>
    <property type="match status" value="1"/>
</dbReference>